<organism evidence="1 2">
    <name type="scientific">Rangifer tarandus platyrhynchus</name>
    <name type="common">Svalbard reindeer</name>
    <dbReference type="NCBI Taxonomy" id="3082113"/>
    <lineage>
        <taxon>Eukaryota</taxon>
        <taxon>Metazoa</taxon>
        <taxon>Chordata</taxon>
        <taxon>Craniata</taxon>
        <taxon>Vertebrata</taxon>
        <taxon>Euteleostomi</taxon>
        <taxon>Mammalia</taxon>
        <taxon>Eutheria</taxon>
        <taxon>Laurasiatheria</taxon>
        <taxon>Artiodactyla</taxon>
        <taxon>Ruminantia</taxon>
        <taxon>Pecora</taxon>
        <taxon>Cervidae</taxon>
        <taxon>Odocoileinae</taxon>
        <taxon>Rangifer</taxon>
    </lineage>
</organism>
<sequence length="141" mass="14717">FPHPPPLSASLPAPFPTSQLSPFSFLLLGLLPCLPAPSSSPLPSSLPCTQPSSFLPAPTSSSPFGCLSLGRSSISFPGACQFKDPSQVISLQLSLCLPPLQKLRGRSLCFSQTASAVLPWDPSSPARLPKRWSPPTALAGP</sequence>
<dbReference type="EMBL" id="OX596103">
    <property type="protein sequence ID" value="CAM9846618.1"/>
    <property type="molecule type" value="Genomic_DNA"/>
</dbReference>
<gene>
    <name evidence="1" type="ORF">MRATA1EN22A_LOCUS8285</name>
</gene>
<name>A0AC59YN20_RANTA</name>
<evidence type="ECO:0000313" key="2">
    <source>
        <dbReference type="Proteomes" id="UP001162501"/>
    </source>
</evidence>
<dbReference type="Proteomes" id="UP001162501">
    <property type="component" value="Chromosome 19"/>
</dbReference>
<proteinExistence type="predicted"/>
<reference evidence="1" key="2">
    <citation type="submission" date="2025-03" db="EMBL/GenBank/DDBJ databases">
        <authorList>
            <consortium name="ELIXIR-Norway"/>
            <consortium name="Elixir Norway"/>
        </authorList>
    </citation>
    <scope>NUCLEOTIDE SEQUENCE</scope>
</reference>
<feature type="non-terminal residue" evidence="1">
    <location>
        <position position="1"/>
    </location>
</feature>
<reference evidence="1" key="1">
    <citation type="submission" date="2023-05" db="EMBL/GenBank/DDBJ databases">
        <authorList>
            <consortium name="ELIXIR-Norway"/>
        </authorList>
    </citation>
    <scope>NUCLEOTIDE SEQUENCE</scope>
</reference>
<protein>
    <submittedName>
        <fullName evidence="1">Uncharacterized protein</fullName>
    </submittedName>
</protein>
<accession>A0AC59YN20</accession>
<evidence type="ECO:0000313" key="1">
    <source>
        <dbReference type="EMBL" id="CAM9846618.1"/>
    </source>
</evidence>
<feature type="non-terminal residue" evidence="1">
    <location>
        <position position="141"/>
    </location>
</feature>